<dbReference type="Proteomes" id="UP001178461">
    <property type="component" value="Chromosome 3"/>
</dbReference>
<dbReference type="AlphaFoldDB" id="A0AA35P2P3"/>
<evidence type="ECO:0000313" key="2">
    <source>
        <dbReference type="Proteomes" id="UP001178461"/>
    </source>
</evidence>
<sequence>MAFVYQICVVLFERWGSSLYETISKRVYAAATRVFRIHIFQCEREILSDPTFYVIPRGGGIYSKHCFSSVTVYITDILIFTICSGIFTSEWKSSTMSQHCLGNVMVCDMFRPILTHLLLAQQVSG</sequence>
<dbReference type="EMBL" id="OX395128">
    <property type="protein sequence ID" value="CAI5770108.1"/>
    <property type="molecule type" value="Genomic_DNA"/>
</dbReference>
<keyword evidence="2" id="KW-1185">Reference proteome</keyword>
<proteinExistence type="predicted"/>
<name>A0AA35P2P3_9SAUR</name>
<gene>
    <name evidence="1" type="ORF">PODLI_1B016703</name>
</gene>
<reference evidence="1" key="1">
    <citation type="submission" date="2022-12" db="EMBL/GenBank/DDBJ databases">
        <authorList>
            <person name="Alioto T."/>
            <person name="Alioto T."/>
            <person name="Gomez Garrido J."/>
        </authorList>
    </citation>
    <scope>NUCLEOTIDE SEQUENCE</scope>
</reference>
<accession>A0AA35P2P3</accession>
<protein>
    <submittedName>
        <fullName evidence="1">Uncharacterized protein</fullName>
    </submittedName>
</protein>
<organism evidence="1 2">
    <name type="scientific">Podarcis lilfordi</name>
    <name type="common">Lilford's wall lizard</name>
    <dbReference type="NCBI Taxonomy" id="74358"/>
    <lineage>
        <taxon>Eukaryota</taxon>
        <taxon>Metazoa</taxon>
        <taxon>Chordata</taxon>
        <taxon>Craniata</taxon>
        <taxon>Vertebrata</taxon>
        <taxon>Euteleostomi</taxon>
        <taxon>Lepidosauria</taxon>
        <taxon>Squamata</taxon>
        <taxon>Bifurcata</taxon>
        <taxon>Unidentata</taxon>
        <taxon>Episquamata</taxon>
        <taxon>Laterata</taxon>
        <taxon>Lacertibaenia</taxon>
        <taxon>Lacertidae</taxon>
        <taxon>Podarcis</taxon>
    </lineage>
</organism>
<evidence type="ECO:0000313" key="1">
    <source>
        <dbReference type="EMBL" id="CAI5770108.1"/>
    </source>
</evidence>